<dbReference type="GO" id="GO:0042391">
    <property type="term" value="P:regulation of membrane potential"/>
    <property type="evidence" value="ECO:0007669"/>
    <property type="project" value="TreeGrafter"/>
</dbReference>
<dbReference type="GO" id="GO:0051146">
    <property type="term" value="P:striated muscle cell differentiation"/>
    <property type="evidence" value="ECO:0007669"/>
    <property type="project" value="TreeGrafter"/>
</dbReference>
<evidence type="ECO:0000256" key="6">
    <source>
        <dbReference type="ARBA" id="ARBA00022473"/>
    </source>
</evidence>
<evidence type="ECO:0000256" key="10">
    <source>
        <dbReference type="ARBA" id="ARBA00022949"/>
    </source>
</evidence>
<evidence type="ECO:0000256" key="7">
    <source>
        <dbReference type="ARBA" id="ARBA00022475"/>
    </source>
</evidence>
<dbReference type="GO" id="GO:0005923">
    <property type="term" value="C:bicellular tight junction"/>
    <property type="evidence" value="ECO:0007669"/>
    <property type="project" value="UniProtKB-SubCell"/>
</dbReference>
<sequence length="355" mass="40320">MPLSEKIDTLMLNNTDSVMDFNVLSGNLTTASRDKTQGLCGDWKDAQHYLFQLANLCLILSFLIPNRFRHHPLCLRLFLGLGYLFFSLWSGLIVCMPDVLGWSAAFCLVNLLYLCYIGYRILPSRANKHLDELYQNLFEPLQVSKMEYDCLVKQGFIHELEICDQYATEGITRCGQRTSILVKGRLKVQYEDTFVHYIEKNQFVDSPEYDLSHRSILLDKEQTFQVSIQAVEKSVLLTWTRDKLSQNLNSNQSLSAIFDILIGKDISDKLYQIQEMLLSNPESPLGRKNGTCAHRIQSVCPSPNPSLINLRSALAANGSMSSQDHLNTFGSDFNGWSSQLHPVLSIKSNTFESQV</sequence>
<accession>A0A8W8JLF2</accession>
<proteinExistence type="inferred from homology"/>
<keyword evidence="9" id="KW-0130">Cell adhesion</keyword>
<evidence type="ECO:0000256" key="5">
    <source>
        <dbReference type="ARBA" id="ARBA00022427"/>
    </source>
</evidence>
<keyword evidence="8 14" id="KW-0812">Transmembrane</keyword>
<dbReference type="Proteomes" id="UP000005408">
    <property type="component" value="Unassembled WGS sequence"/>
</dbReference>
<dbReference type="InterPro" id="IPR055272">
    <property type="entry name" value="POPDC1-3_dom"/>
</dbReference>
<dbReference type="AlphaFoldDB" id="A0A8W8JLF2"/>
<evidence type="ECO:0000256" key="4">
    <source>
        <dbReference type="ARBA" id="ARBA00007146"/>
    </source>
</evidence>
<dbReference type="InterPro" id="IPR006916">
    <property type="entry name" value="POPDC1-3"/>
</dbReference>
<dbReference type="Pfam" id="PF04831">
    <property type="entry name" value="POPDC1-3"/>
    <property type="match status" value="1"/>
</dbReference>
<dbReference type="GO" id="GO:0007507">
    <property type="term" value="P:heart development"/>
    <property type="evidence" value="ECO:0007669"/>
    <property type="project" value="TreeGrafter"/>
</dbReference>
<dbReference type="OrthoDB" id="425611at2759"/>
<dbReference type="GO" id="GO:0016328">
    <property type="term" value="C:lateral plasma membrane"/>
    <property type="evidence" value="ECO:0007669"/>
    <property type="project" value="UniProtKB-SubCell"/>
</dbReference>
<keyword evidence="13" id="KW-0325">Glycoprotein</keyword>
<feature type="transmembrane region" description="Helical" evidence="14">
    <location>
        <begin position="49"/>
        <end position="66"/>
    </location>
</feature>
<dbReference type="InterPro" id="IPR018490">
    <property type="entry name" value="cNMP-bd_dom_sf"/>
</dbReference>
<protein>
    <recommendedName>
        <fullName evidence="15">POPDC1-3 domain-containing protein</fullName>
    </recommendedName>
</protein>
<evidence type="ECO:0000256" key="8">
    <source>
        <dbReference type="ARBA" id="ARBA00022692"/>
    </source>
</evidence>
<keyword evidence="12 14" id="KW-0472">Membrane</keyword>
<dbReference type="PANTHER" id="PTHR12101">
    <property type="entry name" value="POPEYE DOMAIN CONTAINING PROTEIN"/>
    <property type="match status" value="1"/>
</dbReference>
<keyword evidence="7" id="KW-1003">Cell membrane</keyword>
<comment type="similarity">
    <text evidence="4">Belongs to the popeye family.</text>
</comment>
<comment type="subcellular location">
    <subcellularLocation>
        <location evidence="3">Cell junction</location>
        <location evidence="3">Tight junction</location>
    </subcellularLocation>
    <subcellularLocation>
        <location evidence="1">Lateral cell membrane</location>
    </subcellularLocation>
    <subcellularLocation>
        <location evidence="2">Membrane</location>
        <topology evidence="2">Multi-pass membrane protein</topology>
    </subcellularLocation>
</comment>
<reference evidence="16" key="1">
    <citation type="submission" date="2022-08" db="UniProtKB">
        <authorList>
            <consortium name="EnsemblMetazoa"/>
        </authorList>
    </citation>
    <scope>IDENTIFICATION</scope>
    <source>
        <strain evidence="16">05x7-T-G4-1.051#20</strain>
    </source>
</reference>
<feature type="transmembrane region" description="Helical" evidence="14">
    <location>
        <begin position="99"/>
        <end position="119"/>
    </location>
</feature>
<dbReference type="PANTHER" id="PTHR12101:SF17">
    <property type="entry name" value="BLOOD VESSEL EPICARDIAL SUBSTANCE"/>
    <property type="match status" value="1"/>
</dbReference>
<keyword evidence="10" id="KW-0965">Cell junction</keyword>
<feature type="domain" description="POPDC1-3" evidence="15">
    <location>
        <begin position="46"/>
        <end position="275"/>
    </location>
</feature>
<evidence type="ECO:0000313" key="17">
    <source>
        <dbReference type="Proteomes" id="UP000005408"/>
    </source>
</evidence>
<evidence type="ECO:0000256" key="9">
    <source>
        <dbReference type="ARBA" id="ARBA00022889"/>
    </source>
</evidence>
<keyword evidence="5" id="KW-0796">Tight junction</keyword>
<evidence type="ECO:0000259" key="15">
    <source>
        <dbReference type="Pfam" id="PF04831"/>
    </source>
</evidence>
<keyword evidence="11 14" id="KW-1133">Transmembrane helix</keyword>
<organism evidence="16 17">
    <name type="scientific">Magallana gigas</name>
    <name type="common">Pacific oyster</name>
    <name type="synonym">Crassostrea gigas</name>
    <dbReference type="NCBI Taxonomy" id="29159"/>
    <lineage>
        <taxon>Eukaryota</taxon>
        <taxon>Metazoa</taxon>
        <taxon>Spiralia</taxon>
        <taxon>Lophotrochozoa</taxon>
        <taxon>Mollusca</taxon>
        <taxon>Bivalvia</taxon>
        <taxon>Autobranchia</taxon>
        <taxon>Pteriomorphia</taxon>
        <taxon>Ostreida</taxon>
        <taxon>Ostreoidea</taxon>
        <taxon>Ostreidae</taxon>
        <taxon>Magallana</taxon>
    </lineage>
</organism>
<evidence type="ECO:0000256" key="12">
    <source>
        <dbReference type="ARBA" id="ARBA00023136"/>
    </source>
</evidence>
<feature type="transmembrane region" description="Helical" evidence="14">
    <location>
        <begin position="73"/>
        <end position="93"/>
    </location>
</feature>
<keyword evidence="6" id="KW-0217">Developmental protein</keyword>
<dbReference type="GO" id="GO:0007155">
    <property type="term" value="P:cell adhesion"/>
    <property type="evidence" value="ECO:0007669"/>
    <property type="project" value="UniProtKB-KW"/>
</dbReference>
<evidence type="ECO:0000256" key="11">
    <source>
        <dbReference type="ARBA" id="ARBA00022989"/>
    </source>
</evidence>
<dbReference type="EnsemblMetazoa" id="G19857.1">
    <property type="protein sequence ID" value="G19857.1:cds"/>
    <property type="gene ID" value="G19857"/>
</dbReference>
<evidence type="ECO:0000313" key="16">
    <source>
        <dbReference type="EnsemblMetazoa" id="G19857.1:cds"/>
    </source>
</evidence>
<evidence type="ECO:0000256" key="14">
    <source>
        <dbReference type="SAM" id="Phobius"/>
    </source>
</evidence>
<keyword evidence="17" id="KW-1185">Reference proteome</keyword>
<dbReference type="GO" id="GO:0042383">
    <property type="term" value="C:sarcolemma"/>
    <property type="evidence" value="ECO:0007669"/>
    <property type="project" value="TreeGrafter"/>
</dbReference>
<evidence type="ECO:0000256" key="2">
    <source>
        <dbReference type="ARBA" id="ARBA00004141"/>
    </source>
</evidence>
<name>A0A8W8JLF2_MAGGI</name>
<evidence type="ECO:0000256" key="1">
    <source>
        <dbReference type="ARBA" id="ARBA00004124"/>
    </source>
</evidence>
<dbReference type="OMA" id="RTCLMIG"/>
<dbReference type="GO" id="GO:0030552">
    <property type="term" value="F:cAMP binding"/>
    <property type="evidence" value="ECO:0007669"/>
    <property type="project" value="TreeGrafter"/>
</dbReference>
<evidence type="ECO:0000256" key="3">
    <source>
        <dbReference type="ARBA" id="ARBA00004435"/>
    </source>
</evidence>
<dbReference type="SUPFAM" id="SSF51206">
    <property type="entry name" value="cAMP-binding domain-like"/>
    <property type="match status" value="1"/>
</dbReference>
<evidence type="ECO:0000256" key="13">
    <source>
        <dbReference type="ARBA" id="ARBA00023180"/>
    </source>
</evidence>